<accession>A0AAT9FPE3</accession>
<sequence>MKKLTLLLLLCCLPLAARAGSRGLDIAFIDATPAHTTAEGKRLAELLVMDMKKLYSGDQVGKLFPWSENTVDLKVLHAEPLGLSFDNLINIKNPKKIGLMLAKNRVSDGLIVFYYDRTNGVARLKLFDGNGFELLLLRLPLEGKNSAMKYSILKGNRLGALAAVGANVRWSP</sequence>
<evidence type="ECO:0000313" key="2">
    <source>
        <dbReference type="EMBL" id="BDS07848.1"/>
    </source>
</evidence>
<dbReference type="KEGG" id="osu:NT6N_28880"/>
<proteinExistence type="predicted"/>
<reference evidence="2" key="1">
    <citation type="submission" date="2024-07" db="EMBL/GenBank/DDBJ databases">
        <title>Complete genome sequence of Verrucomicrobiaceae bacterium NT6N.</title>
        <authorList>
            <person name="Huang C."/>
            <person name="Takami H."/>
            <person name="Hamasaki K."/>
        </authorList>
    </citation>
    <scope>NUCLEOTIDE SEQUENCE</scope>
    <source>
        <strain evidence="2">NT6N</strain>
    </source>
</reference>
<name>A0AAT9FPE3_9BACT</name>
<protein>
    <submittedName>
        <fullName evidence="2">Uncharacterized protein</fullName>
    </submittedName>
</protein>
<evidence type="ECO:0000256" key="1">
    <source>
        <dbReference type="SAM" id="SignalP"/>
    </source>
</evidence>
<gene>
    <name evidence="2" type="ORF">NT6N_28880</name>
</gene>
<dbReference type="EMBL" id="AP026866">
    <property type="protein sequence ID" value="BDS07848.1"/>
    <property type="molecule type" value="Genomic_DNA"/>
</dbReference>
<keyword evidence="1" id="KW-0732">Signal</keyword>
<feature type="signal peptide" evidence="1">
    <location>
        <begin position="1"/>
        <end position="19"/>
    </location>
</feature>
<organism evidence="2">
    <name type="scientific">Oceaniferula spumae</name>
    <dbReference type="NCBI Taxonomy" id="2979115"/>
    <lineage>
        <taxon>Bacteria</taxon>
        <taxon>Pseudomonadati</taxon>
        <taxon>Verrucomicrobiota</taxon>
        <taxon>Verrucomicrobiia</taxon>
        <taxon>Verrucomicrobiales</taxon>
        <taxon>Verrucomicrobiaceae</taxon>
        <taxon>Oceaniferula</taxon>
    </lineage>
</organism>
<dbReference type="AlphaFoldDB" id="A0AAT9FPE3"/>
<feature type="chain" id="PRO_5043658546" evidence="1">
    <location>
        <begin position="20"/>
        <end position="172"/>
    </location>
</feature>